<evidence type="ECO:0000256" key="1">
    <source>
        <dbReference type="ARBA" id="ARBA00004651"/>
    </source>
</evidence>
<feature type="transmembrane region" description="Helical" evidence="6">
    <location>
        <begin position="6"/>
        <end position="25"/>
    </location>
</feature>
<feature type="transmembrane region" description="Helical" evidence="6">
    <location>
        <begin position="279"/>
        <end position="299"/>
    </location>
</feature>
<dbReference type="AlphaFoldDB" id="A0A7J3I8V5"/>
<comment type="subcellular location">
    <subcellularLocation>
        <location evidence="1">Cell membrane</location>
        <topology evidence="1">Multi-pass membrane protein</topology>
    </subcellularLocation>
</comment>
<organism evidence="8">
    <name type="scientific">Ignisphaera aggregans</name>
    <dbReference type="NCBI Taxonomy" id="334771"/>
    <lineage>
        <taxon>Archaea</taxon>
        <taxon>Thermoproteota</taxon>
        <taxon>Thermoprotei</taxon>
        <taxon>Desulfurococcales</taxon>
        <taxon>Desulfurococcaceae</taxon>
        <taxon>Ignisphaera</taxon>
    </lineage>
</organism>
<keyword evidence="2" id="KW-1003">Cell membrane</keyword>
<evidence type="ECO:0000256" key="2">
    <source>
        <dbReference type="ARBA" id="ARBA00022475"/>
    </source>
</evidence>
<proteinExistence type="predicted"/>
<dbReference type="GO" id="GO:0005886">
    <property type="term" value="C:plasma membrane"/>
    <property type="evidence" value="ECO:0007669"/>
    <property type="project" value="UniProtKB-SubCell"/>
</dbReference>
<feature type="transmembrane region" description="Helical" evidence="6">
    <location>
        <begin position="250"/>
        <end position="272"/>
    </location>
</feature>
<protein>
    <recommendedName>
        <fullName evidence="7">Type II secretion system protein GspF domain-containing protein</fullName>
    </recommendedName>
</protein>
<evidence type="ECO:0000256" key="6">
    <source>
        <dbReference type="SAM" id="Phobius"/>
    </source>
</evidence>
<dbReference type="EMBL" id="DTAI01000163">
    <property type="protein sequence ID" value="HGN37015.1"/>
    <property type="molecule type" value="Genomic_DNA"/>
</dbReference>
<keyword evidence="3 6" id="KW-0812">Transmembrane</keyword>
<feature type="domain" description="Type II secretion system protein GspF" evidence="7">
    <location>
        <begin position="102"/>
        <end position="217"/>
    </location>
</feature>
<feature type="transmembrane region" description="Helical" evidence="6">
    <location>
        <begin position="206"/>
        <end position="230"/>
    </location>
</feature>
<comment type="caution">
    <text evidence="8">The sequence shown here is derived from an EMBL/GenBank/DDBJ whole genome shotgun (WGS) entry which is preliminary data.</text>
</comment>
<evidence type="ECO:0000256" key="3">
    <source>
        <dbReference type="ARBA" id="ARBA00022692"/>
    </source>
</evidence>
<evidence type="ECO:0000259" key="7">
    <source>
        <dbReference type="Pfam" id="PF00482"/>
    </source>
</evidence>
<gene>
    <name evidence="8" type="ORF">ENT87_05665</name>
</gene>
<accession>A0A7J3I8V5</accession>
<keyword evidence="5 6" id="KW-0472">Membrane</keyword>
<sequence>MMWKKLTLLPLFFIFTVFIVPHYILPLLSNAVGLNAFKGLQGVRIQLWIVVIPIPIFETPDSYSFVGFLMAGSTAIVYLLYRDGIRMRSMLRKQSASLVPLISSYIRTGMPVLDALNEAGKTLGDPIYSYIARFVNLVKLGSDPEESFENCFSGFPRDVRIPLATVVVAIGSGGRIADILSVAERFTLHMSRLEELRRSRLEGYRAVLILAIIAFTVSAILSLTIVSYASKALYFSGLIGRVFSLQLVSTMYYIPALMIVITSSIAISRVVYGETAIALKYISILSPIVSIAFAVATHLL</sequence>
<dbReference type="InterPro" id="IPR018076">
    <property type="entry name" value="T2SS_GspF_dom"/>
</dbReference>
<reference evidence="8" key="1">
    <citation type="journal article" date="2020" name="mSystems">
        <title>Genome- and Community-Level Interaction Insights into Carbon Utilization and Element Cycling Functions of Hydrothermarchaeota in Hydrothermal Sediment.</title>
        <authorList>
            <person name="Zhou Z."/>
            <person name="Liu Y."/>
            <person name="Xu W."/>
            <person name="Pan J."/>
            <person name="Luo Z.H."/>
            <person name="Li M."/>
        </authorList>
    </citation>
    <scope>NUCLEOTIDE SEQUENCE [LARGE SCALE GENOMIC DNA]</scope>
    <source>
        <strain evidence="8">SpSt-618</strain>
    </source>
</reference>
<evidence type="ECO:0000256" key="5">
    <source>
        <dbReference type="ARBA" id="ARBA00023136"/>
    </source>
</evidence>
<keyword evidence="4 6" id="KW-1133">Transmembrane helix</keyword>
<name>A0A7J3I8V5_9CREN</name>
<dbReference type="Pfam" id="PF00482">
    <property type="entry name" value="T2SSF"/>
    <property type="match status" value="1"/>
</dbReference>
<feature type="transmembrane region" description="Helical" evidence="6">
    <location>
        <begin position="63"/>
        <end position="81"/>
    </location>
</feature>
<evidence type="ECO:0000313" key="8">
    <source>
        <dbReference type="EMBL" id="HGN37015.1"/>
    </source>
</evidence>
<evidence type="ECO:0000256" key="4">
    <source>
        <dbReference type="ARBA" id="ARBA00022989"/>
    </source>
</evidence>